<dbReference type="EMBL" id="BORC01000004">
    <property type="protein sequence ID" value="GIN62991.1"/>
    <property type="molecule type" value="Genomic_DNA"/>
</dbReference>
<feature type="region of interest" description="Disordered" evidence="1">
    <location>
        <begin position="1"/>
        <end position="63"/>
    </location>
</feature>
<dbReference type="AlphaFoldDB" id="A0A920BUW3"/>
<evidence type="ECO:0000313" key="2">
    <source>
        <dbReference type="EMBL" id="GIN62991.1"/>
    </source>
</evidence>
<evidence type="ECO:0000256" key="1">
    <source>
        <dbReference type="SAM" id="MobiDB-lite"/>
    </source>
</evidence>
<protein>
    <recommendedName>
        <fullName evidence="4">Spore coat protein CotO</fullName>
    </recommendedName>
</protein>
<comment type="caution">
    <text evidence="2">The sequence shown here is derived from an EMBL/GenBank/DDBJ whole genome shotgun (WGS) entry which is preliminary data.</text>
</comment>
<accession>A0A920BUW3</accession>
<dbReference type="Proteomes" id="UP000682111">
    <property type="component" value="Unassembled WGS sequence"/>
</dbReference>
<name>A0A920BUW3_9BACI</name>
<feature type="compositionally biased region" description="Polar residues" evidence="1">
    <location>
        <begin position="28"/>
        <end position="43"/>
    </location>
</feature>
<reference evidence="2" key="1">
    <citation type="submission" date="2021-03" db="EMBL/GenBank/DDBJ databases">
        <title>Antimicrobial resistance genes in bacteria isolated from Japanese honey, and their potential for conferring macrolide and lincosamide resistance in the American foulbrood pathogen Paenibacillus larvae.</title>
        <authorList>
            <person name="Okamoto M."/>
            <person name="Kumagai M."/>
            <person name="Kanamori H."/>
            <person name="Takamatsu D."/>
        </authorList>
    </citation>
    <scope>NUCLEOTIDE SEQUENCE</scope>
    <source>
        <strain evidence="2">J27TS8</strain>
    </source>
</reference>
<keyword evidence="3" id="KW-1185">Reference proteome</keyword>
<proteinExistence type="predicted"/>
<sequence>MSKNQKKRDPLLFIQRQDNKPIKGKMQETFSLKQAEKNQQSLQRQKDEIRMTEAGEKKRKNKGYILEEEEPIFGAPASNDEITQSAKEVQEAIEGYEGKAKGHEHGFSFKRVKPFREMNIEEKLDYLTHFPRQLPPVPCLFQTEDKVLRGILKEKKEQEVIVKLFDKTEVTIPTKDLIEVRMIGL</sequence>
<organism evidence="2 3">
    <name type="scientific">Robertmurraya siralis</name>
    <dbReference type="NCBI Taxonomy" id="77777"/>
    <lineage>
        <taxon>Bacteria</taxon>
        <taxon>Bacillati</taxon>
        <taxon>Bacillota</taxon>
        <taxon>Bacilli</taxon>
        <taxon>Bacillales</taxon>
        <taxon>Bacillaceae</taxon>
        <taxon>Robertmurraya</taxon>
    </lineage>
</organism>
<feature type="compositionally biased region" description="Basic and acidic residues" evidence="1">
    <location>
        <begin position="44"/>
        <end position="56"/>
    </location>
</feature>
<dbReference type="InterPro" id="IPR025439">
    <property type="entry name" value="Spore_coat_CotO"/>
</dbReference>
<dbReference type="RefSeq" id="WP_170211178.1">
    <property type="nucleotide sequence ID" value="NZ_BORC01000004.1"/>
</dbReference>
<evidence type="ECO:0008006" key="4">
    <source>
        <dbReference type="Google" id="ProtNLM"/>
    </source>
</evidence>
<evidence type="ECO:0000313" key="3">
    <source>
        <dbReference type="Proteomes" id="UP000682111"/>
    </source>
</evidence>
<dbReference type="Pfam" id="PF14153">
    <property type="entry name" value="Spore_coat_CotO"/>
    <property type="match status" value="1"/>
</dbReference>
<gene>
    <name evidence="2" type="ORF">J27TS8_29840</name>
</gene>